<comment type="caution">
    <text evidence="1">The sequence shown here is derived from an EMBL/GenBank/DDBJ whole genome shotgun (WGS) entry which is preliminary data.</text>
</comment>
<dbReference type="EMBL" id="JASBWU010000012">
    <property type="protein sequence ID" value="KAJ9117521.1"/>
    <property type="molecule type" value="Genomic_DNA"/>
</dbReference>
<evidence type="ECO:0000313" key="1">
    <source>
        <dbReference type="EMBL" id="KAJ9117521.1"/>
    </source>
</evidence>
<dbReference type="Proteomes" id="UP001243375">
    <property type="component" value="Unassembled WGS sequence"/>
</dbReference>
<evidence type="ECO:0000313" key="2">
    <source>
        <dbReference type="Proteomes" id="UP001243375"/>
    </source>
</evidence>
<organism evidence="1 2">
    <name type="scientific">Naganishia vaughanmartiniae</name>
    <dbReference type="NCBI Taxonomy" id="1424756"/>
    <lineage>
        <taxon>Eukaryota</taxon>
        <taxon>Fungi</taxon>
        <taxon>Dikarya</taxon>
        <taxon>Basidiomycota</taxon>
        <taxon>Agaricomycotina</taxon>
        <taxon>Tremellomycetes</taxon>
        <taxon>Filobasidiales</taxon>
        <taxon>Filobasidiaceae</taxon>
        <taxon>Naganishia</taxon>
    </lineage>
</organism>
<accession>A0ACC2X396</accession>
<name>A0ACC2X396_9TREE</name>
<protein>
    <submittedName>
        <fullName evidence="1">Uncharacterized protein</fullName>
    </submittedName>
</protein>
<sequence>MSKHAQCSEPFYASAIREAIRSDSASSSDEKNKMMEMLARFERGESEGGGSGDGSTVNGLEELLKGMGGISENDESGGAHIEEEDDEEGFEALMALKMQLSENPDLASFHQLENMDMQDLVNLLPPAHRDEFLSLLSNPDADQVQRLLGSLEESDRKAVENESLPWFLTSERGQAVEEEDGETEQNFPEIRTKFYPKPAPTTVTEGLKVNPSIAIKLLYNTLAICMAYVHLLVTHALPSLQYTPSERPSSSDSHQLRAEVLDEFLDLVPFLGDKESTLRYTSVKEAWEDVWTRIGSRQTHKGNAEENVANVFRFRLIHMLEKTQKLLVPSLDLGKASEHGVNLVLSDLYAAFSATEATLFNSKSGVVGSESVNADRAKFDKRHQKRRLAAAKKLVFYLGALQSIRLEFDRKVWLDLSAEVEKTIIKLKSETDNKGVDDQDPNHTEGGPGLVDETIKELSDASQLQSAPISGYADSPRPRARIEEL</sequence>
<gene>
    <name evidence="1" type="ORF">QFC22_004371</name>
</gene>
<proteinExistence type="predicted"/>
<keyword evidence="2" id="KW-1185">Reference proteome</keyword>
<reference evidence="1" key="1">
    <citation type="submission" date="2023-04" db="EMBL/GenBank/DDBJ databases">
        <title>Draft Genome sequencing of Naganishia species isolated from polar environments using Oxford Nanopore Technology.</title>
        <authorList>
            <person name="Leo P."/>
            <person name="Venkateswaran K."/>
        </authorList>
    </citation>
    <scope>NUCLEOTIDE SEQUENCE</scope>
    <source>
        <strain evidence="1">MNA-CCFEE 5425</strain>
    </source>
</reference>